<name>A0A6P0HDU4_9ACTN</name>
<dbReference type="GO" id="GO:0003677">
    <property type="term" value="F:DNA binding"/>
    <property type="evidence" value="ECO:0007669"/>
    <property type="project" value="UniProtKB-KW"/>
</dbReference>
<proteinExistence type="predicted"/>
<accession>A0A6P0HDU4</accession>
<protein>
    <recommendedName>
        <fullName evidence="6">Restriction endonuclease subunit S</fullName>
    </recommendedName>
</protein>
<organism evidence="4 5">
    <name type="scientific">Nocardioides zeae</name>
    <dbReference type="NCBI Taxonomy" id="1457234"/>
    <lineage>
        <taxon>Bacteria</taxon>
        <taxon>Bacillati</taxon>
        <taxon>Actinomycetota</taxon>
        <taxon>Actinomycetes</taxon>
        <taxon>Propionibacteriales</taxon>
        <taxon>Nocardioidaceae</taxon>
        <taxon>Nocardioides</taxon>
    </lineage>
</organism>
<dbReference type="Proteomes" id="UP000468687">
    <property type="component" value="Unassembled WGS sequence"/>
</dbReference>
<comment type="caution">
    <text evidence="4">The sequence shown here is derived from an EMBL/GenBank/DDBJ whole genome shotgun (WGS) entry which is preliminary data.</text>
</comment>
<keyword evidence="2" id="KW-0238">DNA-binding</keyword>
<sequence>MIAVARVDLRGRSTWDTGLLTAETFEWPIAAPEVSLTDLVTLVGGGSVVARGTRVITPASLDPQSGGVRRRSERYQGSALQVGRDLQPGDVLVAGNPDTPAVLVTNRLQGAAVSTRFAALRPAAEISPYWLWAVLSSRSGQEIRRHLSLGSLNVGNSKARVLDIRIPVPTLGIQFELEPVLRRIEAGTHVEEEEAVTTWWRRADLRGQEWRLLLASPQPERLDDGDPLESLSDEIERGGSRDDVSTDELIGAFYVTDIGVLSGRPPKRWARSLGSGGVLTIRGDVLVAAVGSRAHAVVATESSVLDRNVIRVRLKNPQRAEALACYLNGSVGYGLRQMLLRGSTVPHLSVRDLARMPVPAEALVDHHIDAPVTSLALQLEQTLWRS</sequence>
<gene>
    <name evidence="4" type="ORF">G3T38_00630</name>
</gene>
<keyword evidence="1" id="KW-0680">Restriction system</keyword>
<dbReference type="EMBL" id="JAAGXA010000001">
    <property type="protein sequence ID" value="NEN76776.1"/>
    <property type="molecule type" value="Genomic_DNA"/>
</dbReference>
<dbReference type="GO" id="GO:0009307">
    <property type="term" value="P:DNA restriction-modification system"/>
    <property type="evidence" value="ECO:0007669"/>
    <property type="project" value="UniProtKB-KW"/>
</dbReference>
<evidence type="ECO:0000256" key="1">
    <source>
        <dbReference type="ARBA" id="ARBA00022747"/>
    </source>
</evidence>
<keyword evidence="5" id="KW-1185">Reference proteome</keyword>
<evidence type="ECO:0000256" key="3">
    <source>
        <dbReference type="SAM" id="MobiDB-lite"/>
    </source>
</evidence>
<evidence type="ECO:0000313" key="5">
    <source>
        <dbReference type="Proteomes" id="UP000468687"/>
    </source>
</evidence>
<dbReference type="SUPFAM" id="SSF116734">
    <property type="entry name" value="DNA methylase specificity domain"/>
    <property type="match status" value="2"/>
</dbReference>
<dbReference type="AlphaFoldDB" id="A0A6P0HDU4"/>
<reference evidence="4 5" key="1">
    <citation type="journal article" date="2014" name="Int. J. Syst. Evol. Microbiol.">
        <title>Nocardioides zeae sp. nov., isolated from the stem of Zea mays.</title>
        <authorList>
            <person name="Glaeser S.P."/>
            <person name="McInroy J.A."/>
            <person name="Busse H.J."/>
            <person name="Kampfer P."/>
        </authorList>
    </citation>
    <scope>NUCLEOTIDE SEQUENCE [LARGE SCALE GENOMIC DNA]</scope>
    <source>
        <strain evidence="4 5">JCM 30728</strain>
    </source>
</reference>
<evidence type="ECO:0000313" key="4">
    <source>
        <dbReference type="EMBL" id="NEN76776.1"/>
    </source>
</evidence>
<evidence type="ECO:0008006" key="6">
    <source>
        <dbReference type="Google" id="ProtNLM"/>
    </source>
</evidence>
<dbReference type="Gene3D" id="3.90.220.20">
    <property type="entry name" value="DNA methylase specificity domains"/>
    <property type="match status" value="2"/>
</dbReference>
<dbReference type="RefSeq" id="WP_163770146.1">
    <property type="nucleotide sequence ID" value="NZ_JAAGXA010000001.1"/>
</dbReference>
<evidence type="ECO:0000256" key="2">
    <source>
        <dbReference type="ARBA" id="ARBA00023125"/>
    </source>
</evidence>
<feature type="region of interest" description="Disordered" evidence="3">
    <location>
        <begin position="221"/>
        <end position="242"/>
    </location>
</feature>
<dbReference type="InterPro" id="IPR044946">
    <property type="entry name" value="Restrct_endonuc_typeI_TRD_sf"/>
</dbReference>
<feature type="compositionally biased region" description="Acidic residues" evidence="3">
    <location>
        <begin position="223"/>
        <end position="233"/>
    </location>
</feature>